<proteinExistence type="predicted"/>
<evidence type="ECO:0000313" key="2">
    <source>
        <dbReference type="EMBL" id="TID27069.1"/>
    </source>
</evidence>
<accession>A0A4Z1PVL9</accession>
<keyword evidence="1" id="KW-0812">Transmembrane</keyword>
<feature type="transmembrane region" description="Helical" evidence="1">
    <location>
        <begin position="36"/>
        <end position="58"/>
    </location>
</feature>
<sequence>MSSRHTTFWILYVVVVLILLPTRLRSSFSKGLMPGTMCVIARSICLTTGITAIILYFVHPTSIIIRIAIFLPFVQDVDRVSEQIVRMDLSPKLPSLSDSSAAMKELFHILITCKRLIILRITVITVELLE</sequence>
<dbReference type="AlphaFoldDB" id="A0A4Z1PVL9"/>
<reference evidence="2 3" key="1">
    <citation type="submission" date="2019-04" db="EMBL/GenBank/DDBJ databases">
        <title>High contiguity whole genome sequence and gene annotation resource for two Venturia nashicola isolates.</title>
        <authorList>
            <person name="Prokchorchik M."/>
            <person name="Won K."/>
            <person name="Lee Y."/>
            <person name="Choi E.D."/>
            <person name="Segonzac C."/>
            <person name="Sohn K.H."/>
        </authorList>
    </citation>
    <scope>NUCLEOTIDE SEQUENCE [LARGE SCALE GENOMIC DNA]</scope>
    <source>
        <strain evidence="2 3">PRI2</strain>
    </source>
</reference>
<name>A0A4Z1PVL9_9PEZI</name>
<dbReference type="EMBL" id="SNSC02000002">
    <property type="protein sequence ID" value="TID27069.1"/>
    <property type="molecule type" value="Genomic_DNA"/>
</dbReference>
<gene>
    <name evidence="2" type="ORF">E6O75_ATG01562</name>
</gene>
<dbReference type="Proteomes" id="UP000298493">
    <property type="component" value="Unassembled WGS sequence"/>
</dbReference>
<keyword evidence="1" id="KW-0472">Membrane</keyword>
<keyword evidence="3" id="KW-1185">Reference proteome</keyword>
<organism evidence="2 3">
    <name type="scientific">Venturia nashicola</name>
    <dbReference type="NCBI Taxonomy" id="86259"/>
    <lineage>
        <taxon>Eukaryota</taxon>
        <taxon>Fungi</taxon>
        <taxon>Dikarya</taxon>
        <taxon>Ascomycota</taxon>
        <taxon>Pezizomycotina</taxon>
        <taxon>Dothideomycetes</taxon>
        <taxon>Pleosporomycetidae</taxon>
        <taxon>Venturiales</taxon>
        <taxon>Venturiaceae</taxon>
        <taxon>Venturia</taxon>
    </lineage>
</organism>
<protein>
    <submittedName>
        <fullName evidence="2">Uncharacterized protein</fullName>
    </submittedName>
</protein>
<keyword evidence="1" id="KW-1133">Transmembrane helix</keyword>
<comment type="caution">
    <text evidence="2">The sequence shown here is derived from an EMBL/GenBank/DDBJ whole genome shotgun (WGS) entry which is preliminary data.</text>
</comment>
<evidence type="ECO:0000313" key="3">
    <source>
        <dbReference type="Proteomes" id="UP000298493"/>
    </source>
</evidence>
<feature type="transmembrane region" description="Helical" evidence="1">
    <location>
        <begin position="6"/>
        <end position="24"/>
    </location>
</feature>
<evidence type="ECO:0000256" key="1">
    <source>
        <dbReference type="SAM" id="Phobius"/>
    </source>
</evidence>